<gene>
    <name evidence="1" type="ORF">GCM10010507_60870</name>
</gene>
<comment type="caution">
    <text evidence="1">The sequence shown here is derived from an EMBL/GenBank/DDBJ whole genome shotgun (WGS) entry which is preliminary data.</text>
</comment>
<dbReference type="AlphaFoldDB" id="A0A918U104"/>
<protein>
    <submittedName>
        <fullName evidence="1">Uncharacterized protein</fullName>
    </submittedName>
</protein>
<reference evidence="1" key="1">
    <citation type="journal article" date="2014" name="Int. J. Syst. Evol. Microbiol.">
        <title>Complete genome sequence of Corynebacterium casei LMG S-19264T (=DSM 44701T), isolated from a smear-ripened cheese.</title>
        <authorList>
            <consortium name="US DOE Joint Genome Institute (JGI-PGF)"/>
            <person name="Walter F."/>
            <person name="Albersmeier A."/>
            <person name="Kalinowski J."/>
            <person name="Ruckert C."/>
        </authorList>
    </citation>
    <scope>NUCLEOTIDE SEQUENCE</scope>
    <source>
        <strain evidence="1">JCM 4633</strain>
    </source>
</reference>
<organism evidence="1 2">
    <name type="scientific">Streptomyces cinnamoneus</name>
    <name type="common">Streptoverticillium cinnamoneum</name>
    <dbReference type="NCBI Taxonomy" id="53446"/>
    <lineage>
        <taxon>Bacteria</taxon>
        <taxon>Bacillati</taxon>
        <taxon>Actinomycetota</taxon>
        <taxon>Actinomycetes</taxon>
        <taxon>Kitasatosporales</taxon>
        <taxon>Streptomycetaceae</taxon>
        <taxon>Streptomyces</taxon>
        <taxon>Streptomyces cinnamoneus group</taxon>
    </lineage>
</organism>
<evidence type="ECO:0000313" key="2">
    <source>
        <dbReference type="Proteomes" id="UP000646244"/>
    </source>
</evidence>
<sequence>MTYREGAYVVDTRSGTLAQVVGSAAPRVQVRPPGGGQEWDVPADALRLATRQERETAGIRAVASASPVGCTDCTTLEAERRQAVADGHEDAITDATVAVRSHFRTAHLLPAVHTS</sequence>
<accession>A0A918U104</accession>
<name>A0A918U104_STRCJ</name>
<dbReference type="Proteomes" id="UP000646244">
    <property type="component" value="Unassembled WGS sequence"/>
</dbReference>
<evidence type="ECO:0000313" key="1">
    <source>
        <dbReference type="EMBL" id="GHC73466.1"/>
    </source>
</evidence>
<dbReference type="EMBL" id="BMVB01000040">
    <property type="protein sequence ID" value="GHC73466.1"/>
    <property type="molecule type" value="Genomic_DNA"/>
</dbReference>
<dbReference type="RefSeq" id="WP_190113160.1">
    <property type="nucleotide sequence ID" value="NZ_BMVB01000040.1"/>
</dbReference>
<proteinExistence type="predicted"/>
<reference evidence="1" key="2">
    <citation type="submission" date="2020-09" db="EMBL/GenBank/DDBJ databases">
        <authorList>
            <person name="Sun Q."/>
            <person name="Ohkuma M."/>
        </authorList>
    </citation>
    <scope>NUCLEOTIDE SEQUENCE</scope>
    <source>
        <strain evidence="1">JCM 4633</strain>
    </source>
</reference>